<protein>
    <submittedName>
        <fullName evidence="10">Response regulator transcription factor</fullName>
    </submittedName>
</protein>
<feature type="domain" description="Response regulatory" evidence="8">
    <location>
        <begin position="3"/>
        <end position="116"/>
    </location>
</feature>
<evidence type="ECO:0000256" key="1">
    <source>
        <dbReference type="ARBA" id="ARBA00022553"/>
    </source>
</evidence>
<dbReference type="PROSITE" id="PS51755">
    <property type="entry name" value="OMPR_PHOB"/>
    <property type="match status" value="1"/>
</dbReference>
<evidence type="ECO:0000256" key="3">
    <source>
        <dbReference type="ARBA" id="ARBA00023015"/>
    </source>
</evidence>
<dbReference type="InterPro" id="IPR039420">
    <property type="entry name" value="WalR-like"/>
</dbReference>
<keyword evidence="4 7" id="KW-0238">DNA-binding</keyword>
<dbReference type="Gene3D" id="6.10.250.690">
    <property type="match status" value="1"/>
</dbReference>
<dbReference type="GO" id="GO:0000156">
    <property type="term" value="F:phosphorelay response regulator activity"/>
    <property type="evidence" value="ECO:0007669"/>
    <property type="project" value="TreeGrafter"/>
</dbReference>
<evidence type="ECO:0000256" key="6">
    <source>
        <dbReference type="PROSITE-ProRule" id="PRU00169"/>
    </source>
</evidence>
<dbReference type="CDD" id="cd00383">
    <property type="entry name" value="trans_reg_C"/>
    <property type="match status" value="1"/>
</dbReference>
<dbReference type="Gene3D" id="1.10.10.10">
    <property type="entry name" value="Winged helix-like DNA-binding domain superfamily/Winged helix DNA-binding domain"/>
    <property type="match status" value="1"/>
</dbReference>
<feature type="domain" description="OmpR/PhoB-type" evidence="9">
    <location>
        <begin position="131"/>
        <end position="229"/>
    </location>
</feature>
<dbReference type="FunFam" id="1.10.10.10:FF:000005">
    <property type="entry name" value="Two-component system response regulator"/>
    <property type="match status" value="1"/>
</dbReference>
<dbReference type="GO" id="GO:0006355">
    <property type="term" value="P:regulation of DNA-templated transcription"/>
    <property type="evidence" value="ECO:0007669"/>
    <property type="project" value="InterPro"/>
</dbReference>
<dbReference type="GO" id="GO:0005829">
    <property type="term" value="C:cytosol"/>
    <property type="evidence" value="ECO:0007669"/>
    <property type="project" value="TreeGrafter"/>
</dbReference>
<evidence type="ECO:0000256" key="5">
    <source>
        <dbReference type="ARBA" id="ARBA00023163"/>
    </source>
</evidence>
<evidence type="ECO:0000256" key="2">
    <source>
        <dbReference type="ARBA" id="ARBA00023012"/>
    </source>
</evidence>
<dbReference type="Gene3D" id="3.40.50.2300">
    <property type="match status" value="1"/>
</dbReference>
<dbReference type="Proteomes" id="UP000823638">
    <property type="component" value="Unassembled WGS sequence"/>
</dbReference>
<dbReference type="InterPro" id="IPR016032">
    <property type="entry name" value="Sig_transdc_resp-reg_C-effctor"/>
</dbReference>
<dbReference type="InterPro" id="IPR011006">
    <property type="entry name" value="CheY-like_superfamily"/>
</dbReference>
<accession>A0A9D9N2B2</accession>
<evidence type="ECO:0000313" key="10">
    <source>
        <dbReference type="EMBL" id="MBO8457744.1"/>
    </source>
</evidence>
<reference evidence="10" key="1">
    <citation type="submission" date="2020-10" db="EMBL/GenBank/DDBJ databases">
        <authorList>
            <person name="Gilroy R."/>
        </authorList>
    </citation>
    <scope>NUCLEOTIDE SEQUENCE</scope>
    <source>
        <strain evidence="10">10532</strain>
    </source>
</reference>
<feature type="DNA-binding region" description="OmpR/PhoB-type" evidence="7">
    <location>
        <begin position="131"/>
        <end position="229"/>
    </location>
</feature>
<dbReference type="FunFam" id="3.40.50.2300:FF:000001">
    <property type="entry name" value="DNA-binding response regulator PhoB"/>
    <property type="match status" value="1"/>
</dbReference>
<evidence type="ECO:0000259" key="9">
    <source>
        <dbReference type="PROSITE" id="PS51755"/>
    </source>
</evidence>
<keyword evidence="1 6" id="KW-0597">Phosphoprotein</keyword>
<dbReference type="SUPFAM" id="SSF52172">
    <property type="entry name" value="CheY-like"/>
    <property type="match status" value="1"/>
</dbReference>
<sequence length="229" mass="26243">MEKILIVEDDVGISSFVNLELRHENYETEVVDDGRKALELFSQNSYDLILLDIMLPGLNGIEVLRRIRKTSNVPIILLTAKSDTMDKVQGLDGGADDYITKPFAIEELLARIRRLLRRKTVKDDVHTPENQETLFCGNLALNPKSCVVTLCNKELQLTRTEYLLLLCLMSHKNEAMSREKIIDEVWGEEHYIDLNSVDVYVRYLRSKIDEPGKPSMITTIRGMGYIIKD</sequence>
<evidence type="ECO:0000313" key="11">
    <source>
        <dbReference type="Proteomes" id="UP000823638"/>
    </source>
</evidence>
<reference evidence="10" key="2">
    <citation type="journal article" date="2021" name="PeerJ">
        <title>Extensive microbial diversity within the chicken gut microbiome revealed by metagenomics and culture.</title>
        <authorList>
            <person name="Gilroy R."/>
            <person name="Ravi A."/>
            <person name="Getino M."/>
            <person name="Pursley I."/>
            <person name="Horton D.L."/>
            <person name="Alikhan N.F."/>
            <person name="Baker D."/>
            <person name="Gharbi K."/>
            <person name="Hall N."/>
            <person name="Watson M."/>
            <person name="Adriaenssens E.M."/>
            <person name="Foster-Nyarko E."/>
            <person name="Jarju S."/>
            <person name="Secka A."/>
            <person name="Antonio M."/>
            <person name="Oren A."/>
            <person name="Chaudhuri R.R."/>
            <person name="La Ragione R."/>
            <person name="Hildebrand F."/>
            <person name="Pallen M.J."/>
        </authorList>
    </citation>
    <scope>NUCLEOTIDE SEQUENCE</scope>
    <source>
        <strain evidence="10">10532</strain>
    </source>
</reference>
<keyword evidence="2" id="KW-0902">Two-component regulatory system</keyword>
<evidence type="ECO:0000256" key="4">
    <source>
        <dbReference type="ARBA" id="ARBA00023125"/>
    </source>
</evidence>
<keyword evidence="3" id="KW-0805">Transcription regulation</keyword>
<dbReference type="Pfam" id="PF00486">
    <property type="entry name" value="Trans_reg_C"/>
    <property type="match status" value="1"/>
</dbReference>
<dbReference type="EMBL" id="JADIMM010000076">
    <property type="protein sequence ID" value="MBO8457744.1"/>
    <property type="molecule type" value="Genomic_DNA"/>
</dbReference>
<dbReference type="Pfam" id="PF00072">
    <property type="entry name" value="Response_reg"/>
    <property type="match status" value="1"/>
</dbReference>
<dbReference type="SMART" id="SM00448">
    <property type="entry name" value="REC"/>
    <property type="match status" value="1"/>
</dbReference>
<dbReference type="GO" id="GO:0032993">
    <property type="term" value="C:protein-DNA complex"/>
    <property type="evidence" value="ECO:0007669"/>
    <property type="project" value="TreeGrafter"/>
</dbReference>
<proteinExistence type="predicted"/>
<dbReference type="PANTHER" id="PTHR48111:SF22">
    <property type="entry name" value="REGULATOR OF RPOS"/>
    <property type="match status" value="1"/>
</dbReference>
<name>A0A9D9N2B2_9SPIR</name>
<evidence type="ECO:0000256" key="7">
    <source>
        <dbReference type="PROSITE-ProRule" id="PRU01091"/>
    </source>
</evidence>
<keyword evidence="5" id="KW-0804">Transcription</keyword>
<feature type="modified residue" description="4-aspartylphosphate" evidence="6">
    <location>
        <position position="52"/>
    </location>
</feature>
<dbReference type="PANTHER" id="PTHR48111">
    <property type="entry name" value="REGULATOR OF RPOS"/>
    <property type="match status" value="1"/>
</dbReference>
<evidence type="ECO:0000259" key="8">
    <source>
        <dbReference type="PROSITE" id="PS50110"/>
    </source>
</evidence>
<dbReference type="SUPFAM" id="SSF46894">
    <property type="entry name" value="C-terminal effector domain of the bipartite response regulators"/>
    <property type="match status" value="1"/>
</dbReference>
<dbReference type="InterPro" id="IPR001789">
    <property type="entry name" value="Sig_transdc_resp-reg_receiver"/>
</dbReference>
<dbReference type="SMART" id="SM00862">
    <property type="entry name" value="Trans_reg_C"/>
    <property type="match status" value="1"/>
</dbReference>
<organism evidence="10 11">
    <name type="scientific">Candidatus Gallitreponema excrementavium</name>
    <dbReference type="NCBI Taxonomy" id="2840840"/>
    <lineage>
        <taxon>Bacteria</taxon>
        <taxon>Pseudomonadati</taxon>
        <taxon>Spirochaetota</taxon>
        <taxon>Spirochaetia</taxon>
        <taxon>Spirochaetales</taxon>
        <taxon>Candidatus Gallitreponema</taxon>
    </lineage>
</organism>
<gene>
    <name evidence="10" type="ORF">IAA81_05900</name>
</gene>
<dbReference type="PROSITE" id="PS50110">
    <property type="entry name" value="RESPONSE_REGULATORY"/>
    <property type="match status" value="1"/>
</dbReference>
<dbReference type="InterPro" id="IPR036388">
    <property type="entry name" value="WH-like_DNA-bd_sf"/>
</dbReference>
<comment type="caution">
    <text evidence="10">The sequence shown here is derived from an EMBL/GenBank/DDBJ whole genome shotgun (WGS) entry which is preliminary data.</text>
</comment>
<dbReference type="InterPro" id="IPR001867">
    <property type="entry name" value="OmpR/PhoB-type_DNA-bd"/>
</dbReference>
<dbReference type="CDD" id="cd17574">
    <property type="entry name" value="REC_OmpR"/>
    <property type="match status" value="1"/>
</dbReference>
<dbReference type="GO" id="GO:0000976">
    <property type="term" value="F:transcription cis-regulatory region binding"/>
    <property type="evidence" value="ECO:0007669"/>
    <property type="project" value="TreeGrafter"/>
</dbReference>
<dbReference type="AlphaFoldDB" id="A0A9D9N2B2"/>